<evidence type="ECO:0000256" key="1">
    <source>
        <dbReference type="SAM" id="Phobius"/>
    </source>
</evidence>
<keyword evidence="1" id="KW-0812">Transmembrane</keyword>
<comment type="caution">
    <text evidence="2">The sequence shown here is derived from an EMBL/GenBank/DDBJ whole genome shotgun (WGS) entry which is preliminary data.</text>
</comment>
<keyword evidence="3" id="KW-1185">Reference proteome</keyword>
<reference evidence="2" key="1">
    <citation type="submission" date="2020-10" db="EMBL/GenBank/DDBJ databases">
        <authorList>
            <person name="Han B."/>
            <person name="Lu T."/>
            <person name="Zhao Q."/>
            <person name="Huang X."/>
            <person name="Zhao Y."/>
        </authorList>
    </citation>
    <scope>NUCLEOTIDE SEQUENCE</scope>
</reference>
<accession>A0A811P4S1</accession>
<proteinExistence type="predicted"/>
<feature type="transmembrane region" description="Helical" evidence="1">
    <location>
        <begin position="64"/>
        <end position="89"/>
    </location>
</feature>
<name>A0A811P4S1_9POAL</name>
<dbReference type="Proteomes" id="UP000604825">
    <property type="component" value="Unassembled WGS sequence"/>
</dbReference>
<keyword evidence="1" id="KW-0472">Membrane</keyword>
<organism evidence="2 3">
    <name type="scientific">Miscanthus lutarioriparius</name>
    <dbReference type="NCBI Taxonomy" id="422564"/>
    <lineage>
        <taxon>Eukaryota</taxon>
        <taxon>Viridiplantae</taxon>
        <taxon>Streptophyta</taxon>
        <taxon>Embryophyta</taxon>
        <taxon>Tracheophyta</taxon>
        <taxon>Spermatophyta</taxon>
        <taxon>Magnoliopsida</taxon>
        <taxon>Liliopsida</taxon>
        <taxon>Poales</taxon>
        <taxon>Poaceae</taxon>
        <taxon>PACMAD clade</taxon>
        <taxon>Panicoideae</taxon>
        <taxon>Andropogonodae</taxon>
        <taxon>Andropogoneae</taxon>
        <taxon>Saccharinae</taxon>
        <taxon>Miscanthus</taxon>
    </lineage>
</organism>
<dbReference type="EMBL" id="CAJGYO010000005">
    <property type="protein sequence ID" value="CAD6232245.1"/>
    <property type="molecule type" value="Genomic_DNA"/>
</dbReference>
<sequence>MAACQQGGWVVEVDVPRGVGWGAALREIGVNPDLEMELKPQARPRPYQRASIRCLGMDLQSMQLLCYLLVLLSNLVALQIQFSGLTSPIKSNRSGLGFCHPMDDNMLRMFSYFLAICSLPLFADAWVKTAYGNWIYVIRYDDKGLLTQTALSFPVPIFS</sequence>
<evidence type="ECO:0000313" key="3">
    <source>
        <dbReference type="Proteomes" id="UP000604825"/>
    </source>
</evidence>
<evidence type="ECO:0000313" key="2">
    <source>
        <dbReference type="EMBL" id="CAD6232245.1"/>
    </source>
</evidence>
<gene>
    <name evidence="2" type="ORF">NCGR_LOCUS21930</name>
</gene>
<feature type="transmembrane region" description="Helical" evidence="1">
    <location>
        <begin position="109"/>
        <end position="127"/>
    </location>
</feature>
<dbReference type="AlphaFoldDB" id="A0A811P4S1"/>
<protein>
    <submittedName>
        <fullName evidence="2">Uncharacterized protein</fullName>
    </submittedName>
</protein>
<keyword evidence="1" id="KW-1133">Transmembrane helix</keyword>